<organism evidence="8 9">
    <name type="scientific">Chrysophaeum taylorii</name>
    <dbReference type="NCBI Taxonomy" id="2483200"/>
    <lineage>
        <taxon>Eukaryota</taxon>
        <taxon>Sar</taxon>
        <taxon>Stramenopiles</taxon>
        <taxon>Ochrophyta</taxon>
        <taxon>Pelagophyceae</taxon>
        <taxon>Pelagomonadales</taxon>
        <taxon>Pelagomonadaceae</taxon>
        <taxon>Chrysophaeum</taxon>
    </lineage>
</organism>
<dbReference type="Proteomes" id="UP001230188">
    <property type="component" value="Unassembled WGS sequence"/>
</dbReference>
<comment type="subcellular location">
    <subcellularLocation>
        <location evidence="1">Membrane</location>
        <topology evidence="1">Multi-pass membrane protein</topology>
    </subcellularLocation>
</comment>
<keyword evidence="4 7" id="KW-1133">Transmembrane helix</keyword>
<evidence type="ECO:0000256" key="5">
    <source>
        <dbReference type="ARBA" id="ARBA00023136"/>
    </source>
</evidence>
<feature type="binding site" evidence="6">
    <location>
        <position position="137"/>
    </location>
    <ligand>
        <name>Zn(2+)</name>
        <dbReference type="ChEBI" id="CHEBI:29105"/>
    </ligand>
</feature>
<gene>
    <name evidence="8" type="ORF">CTAYLR_006461</name>
</gene>
<dbReference type="EMBL" id="JAQMWT010000093">
    <property type="protein sequence ID" value="KAJ8610822.1"/>
    <property type="molecule type" value="Genomic_DNA"/>
</dbReference>
<keyword evidence="6" id="KW-0862">Zinc</keyword>
<comment type="caution">
    <text evidence="8">The sequence shown here is derived from an EMBL/GenBank/DDBJ whole genome shotgun (WGS) entry which is preliminary data.</text>
</comment>
<dbReference type="GO" id="GO:0016020">
    <property type="term" value="C:membrane"/>
    <property type="evidence" value="ECO:0007669"/>
    <property type="project" value="UniProtKB-SubCell"/>
</dbReference>
<feature type="transmembrane region" description="Helical" evidence="7">
    <location>
        <begin position="180"/>
        <end position="201"/>
    </location>
</feature>
<dbReference type="PANTHER" id="PTHR20855">
    <property type="entry name" value="ADIPOR/PROGESTIN RECEPTOR-RELATED"/>
    <property type="match status" value="1"/>
</dbReference>
<proteinExistence type="inferred from homology"/>
<evidence type="ECO:0000256" key="6">
    <source>
        <dbReference type="PIRSR" id="PIRSR604254-1"/>
    </source>
</evidence>
<evidence type="ECO:0000313" key="9">
    <source>
        <dbReference type="Proteomes" id="UP001230188"/>
    </source>
</evidence>
<feature type="transmembrane region" description="Helical" evidence="7">
    <location>
        <begin position="117"/>
        <end position="139"/>
    </location>
</feature>
<feature type="transmembrane region" description="Helical" evidence="7">
    <location>
        <begin position="151"/>
        <end position="174"/>
    </location>
</feature>
<evidence type="ECO:0000256" key="1">
    <source>
        <dbReference type="ARBA" id="ARBA00004141"/>
    </source>
</evidence>
<evidence type="ECO:0000256" key="2">
    <source>
        <dbReference type="ARBA" id="ARBA00007018"/>
    </source>
</evidence>
<protein>
    <submittedName>
        <fullName evidence="8">Uncharacterized protein</fullName>
    </submittedName>
</protein>
<evidence type="ECO:0000256" key="7">
    <source>
        <dbReference type="SAM" id="Phobius"/>
    </source>
</evidence>
<feature type="transmembrane region" description="Helical" evidence="7">
    <location>
        <begin position="208"/>
        <end position="228"/>
    </location>
</feature>
<dbReference type="PANTHER" id="PTHR20855:SF52">
    <property type="entry name" value="ADIPONECTIN RECEPTOR PROTEIN"/>
    <property type="match status" value="1"/>
</dbReference>
<sequence length="241" mass="26263">MQLPLFGASPSSSLASRKASRSRALADEDAWLEPGAGWGRTKTLCESTELPEWYEAYTYVKRYYRLNYTACDCARSLVEVHNETCNIWSHLVGCAIFGYRAAKSIVALSTTVDLDELSLLAFTISAALMLACSTAYHAFHPVSRESFATWLVADKLGIALMVGGTYVPGVWLGFRCSPLVVRFGWLAEAGALTAIAAFIAWKRPTKRFKAVVALLVASSLAPSLHWVYTSPRPVVSSGNLG</sequence>
<dbReference type="GO" id="GO:0038023">
    <property type="term" value="F:signaling receptor activity"/>
    <property type="evidence" value="ECO:0007669"/>
    <property type="project" value="TreeGrafter"/>
</dbReference>
<keyword evidence="5 7" id="KW-0472">Membrane</keyword>
<dbReference type="GO" id="GO:0046872">
    <property type="term" value="F:metal ion binding"/>
    <property type="evidence" value="ECO:0007669"/>
    <property type="project" value="UniProtKB-KW"/>
</dbReference>
<accession>A0AAD7XP20</accession>
<comment type="similarity">
    <text evidence="2">Belongs to the ADIPOR family.</text>
</comment>
<keyword evidence="6" id="KW-0479">Metal-binding</keyword>
<dbReference type="InterPro" id="IPR004254">
    <property type="entry name" value="AdipoR/HlyIII-related"/>
</dbReference>
<dbReference type="AlphaFoldDB" id="A0AAD7XP20"/>
<dbReference type="Pfam" id="PF03006">
    <property type="entry name" value="HlyIII"/>
    <property type="match status" value="1"/>
</dbReference>
<name>A0AAD7XP20_9STRA</name>
<keyword evidence="9" id="KW-1185">Reference proteome</keyword>
<evidence type="ECO:0000256" key="4">
    <source>
        <dbReference type="ARBA" id="ARBA00022989"/>
    </source>
</evidence>
<keyword evidence="3 7" id="KW-0812">Transmembrane</keyword>
<evidence type="ECO:0000313" key="8">
    <source>
        <dbReference type="EMBL" id="KAJ8610822.1"/>
    </source>
</evidence>
<evidence type="ECO:0000256" key="3">
    <source>
        <dbReference type="ARBA" id="ARBA00022692"/>
    </source>
</evidence>
<reference evidence="8" key="1">
    <citation type="submission" date="2023-01" db="EMBL/GenBank/DDBJ databases">
        <title>Metagenome sequencing of chrysophaentin producing Chrysophaeum taylorii.</title>
        <authorList>
            <person name="Davison J."/>
            <person name="Bewley C."/>
        </authorList>
    </citation>
    <scope>NUCLEOTIDE SEQUENCE</scope>
    <source>
        <strain evidence="8">NIES-1699</strain>
    </source>
</reference>